<dbReference type="Proteomes" id="UP000694425">
    <property type="component" value="Unplaced"/>
</dbReference>
<dbReference type="PROSITE" id="PS50088">
    <property type="entry name" value="ANK_REPEAT"/>
    <property type="match status" value="3"/>
</dbReference>
<dbReference type="Pfam" id="PF14915">
    <property type="entry name" value="CCDC144C"/>
    <property type="match status" value="1"/>
</dbReference>
<reference evidence="6" key="1">
    <citation type="submission" date="2025-08" db="UniProtKB">
        <authorList>
            <consortium name="Ensembl"/>
        </authorList>
    </citation>
    <scope>IDENTIFICATION</scope>
</reference>
<keyword evidence="2" id="KW-0040">ANK repeat</keyword>
<feature type="region of interest" description="Disordered" evidence="4">
    <location>
        <begin position="261"/>
        <end position="360"/>
    </location>
</feature>
<feature type="coiled-coil region" evidence="3">
    <location>
        <begin position="909"/>
        <end position="1104"/>
    </location>
</feature>
<dbReference type="InterPro" id="IPR002110">
    <property type="entry name" value="Ankyrin_rpt"/>
</dbReference>
<dbReference type="Pfam" id="PF12796">
    <property type="entry name" value="Ank_2"/>
    <property type="match status" value="1"/>
</dbReference>
<dbReference type="SMART" id="SM00248">
    <property type="entry name" value="ANK"/>
    <property type="match status" value="4"/>
</dbReference>
<dbReference type="GeneTree" id="ENSGT00940000153661"/>
<evidence type="ECO:0000259" key="5">
    <source>
        <dbReference type="Pfam" id="PF14915"/>
    </source>
</evidence>
<evidence type="ECO:0000256" key="3">
    <source>
        <dbReference type="SAM" id="Coils"/>
    </source>
</evidence>
<evidence type="ECO:0000313" key="6">
    <source>
        <dbReference type="Ensembl" id="ENSNVIP00000030236.1"/>
    </source>
</evidence>
<feature type="compositionally biased region" description="Basic and acidic residues" evidence="4">
    <location>
        <begin position="327"/>
        <end position="347"/>
    </location>
</feature>
<dbReference type="PANTHER" id="PTHR24147">
    <property type="entry name" value="ANKYRIN REPEAT DOMAIN 36-RELATED"/>
    <property type="match status" value="1"/>
</dbReference>
<keyword evidence="7" id="KW-1185">Reference proteome</keyword>
<reference evidence="6" key="2">
    <citation type="submission" date="2025-09" db="UniProtKB">
        <authorList>
            <consortium name="Ensembl"/>
        </authorList>
    </citation>
    <scope>IDENTIFICATION</scope>
</reference>
<accession>A0A8C7C228</accession>
<dbReference type="InterPro" id="IPR050657">
    <property type="entry name" value="Ankyrin_repeat_domain"/>
</dbReference>
<feature type="region of interest" description="Disordered" evidence="4">
    <location>
        <begin position="1"/>
        <end position="31"/>
    </location>
</feature>
<organism evidence="6 7">
    <name type="scientific">Neovison vison</name>
    <name type="common">American mink</name>
    <name type="synonym">Mustela vison</name>
    <dbReference type="NCBI Taxonomy" id="452646"/>
    <lineage>
        <taxon>Eukaryota</taxon>
        <taxon>Metazoa</taxon>
        <taxon>Chordata</taxon>
        <taxon>Craniata</taxon>
        <taxon>Vertebrata</taxon>
        <taxon>Euteleostomi</taxon>
        <taxon>Mammalia</taxon>
        <taxon>Eutheria</taxon>
        <taxon>Laurasiatheria</taxon>
        <taxon>Carnivora</taxon>
        <taxon>Caniformia</taxon>
        <taxon>Musteloidea</taxon>
        <taxon>Mustelidae</taxon>
        <taxon>Mustelinae</taxon>
        <taxon>Neogale</taxon>
    </lineage>
</organism>
<proteinExistence type="predicted"/>
<feature type="repeat" description="ANK" evidence="2">
    <location>
        <begin position="147"/>
        <end position="179"/>
    </location>
</feature>
<dbReference type="SUPFAM" id="SSF48403">
    <property type="entry name" value="Ankyrin repeat"/>
    <property type="match status" value="1"/>
</dbReference>
<feature type="domain" description="CCDC144C-like coiled-coil" evidence="5">
    <location>
        <begin position="461"/>
        <end position="936"/>
    </location>
</feature>
<dbReference type="Gene3D" id="1.25.40.20">
    <property type="entry name" value="Ankyrin repeat-containing domain"/>
    <property type="match status" value="2"/>
</dbReference>
<feature type="coiled-coil region" evidence="3">
    <location>
        <begin position="407"/>
        <end position="518"/>
    </location>
</feature>
<sequence length="1222" mass="141969">MKKFFGFGAGKGRSSPTFRTEPMNGLGARADKNEEVNKSQRGYNVRVKDLKKIHRAAAVGDVAKVQRLLLLGKDVNKRDKMKRTPLHLACTIGHADMVTLLVERKCQLNLCDRECKTPLMKAVQCQEEACVTILLEHGANPHLTDNFGNTALHYAVAGENTSIVEKLILYHANIEARNKLIVHYFLDVNFKMAKLEGTTNVGIPVFFLMNKLVTIILCIKLPLKIEETKRHQNDETAVLESIYASAAAGLMHPIGSGKTDNNLCPITENEESDGVPALDTKELRKGEKEKQTSKESVITPRFEKAPSLTSCPLQMNDDSTSSGMDQDEGRPAKKTSSEEEEVKKQIDPVDDLDDLTPSSETISEDFHMPCSNYMICMSLIEQHGMDCKDSVSLLKIQDMVLSYERLIELKKNHCGQLKRKNKKMENKANGLQKELSETKEMISKLELQKVEWEQELCSLRFTLKQEKERRRNAEMLYEKIQEQLIRKEEQYNKEVEMKQELELNLRTLDMELRTVKNDFNQVVEEWNDTKKQLCREQDARILQDGILNNHLCKQKELEMDNKRSSGISNSRENETYLLHNKYILEDQIAMLRLEIDTINNQSQEKERKYCEDIEILKEKHVSLQKTIKLNEERLTKTELQHSGQINALSIENTMLKSKLENEKQNKERLDEKVESYRARLAAAIQDYDQSQTSKRDLELAFQRAKGEWFRVQDKLNFDVSKLKEDNELLSQNLSEAESKFNTLETELHRTRDALREKTLVLERVQRDLSQTQCQKKEIQHSYQNAQDKVSKYMGKQESLKERLSQLQSENMLLQQQLDDAHNKASSKEKVVINIQDQFQDIIKKLQAESQKQALVIEASKQELINERNLLRERMYVYEKEKVEREVTVRQLQEELADTLKKQSMSEASLEVTSRCRMNLEDEVQDLKKKLAQIRNQVCMKLEVENAELKDTIKKQVGKIEQLQENTLSTCSSDDEKGQIKKFIELKQSLECSLNQEMKKNSELEKEITRFKKLLKVTRKKLSEYENEDLTFHGDLRTSHTETDIQINMLKHKVDDLTAKLETLSSKNQVLTLELSSMKEIQTKCEKLEKNKKKLEQQVVNLRSCVEVNMVEYSKIEQYKRELEERTRLNIEEKLKEVDLFLQVNLFVYKMLSFISLQITFWLYAVQSFPLLSLYSLFNRNVALRENVVIPTSNSWRSSNDIGTFLTKVSYIILPFFPWVSDF</sequence>
<feature type="coiled-coil region" evidence="3">
    <location>
        <begin position="719"/>
        <end position="880"/>
    </location>
</feature>
<dbReference type="PANTHER" id="PTHR24147:SF60">
    <property type="entry name" value="ANKYRIN REPEAT DOMAIN-CONTAINING PROTEIN 26-RELATED"/>
    <property type="match status" value="1"/>
</dbReference>
<protein>
    <recommendedName>
        <fullName evidence="5">CCDC144C-like coiled-coil domain-containing protein</fullName>
    </recommendedName>
</protein>
<evidence type="ECO:0000256" key="4">
    <source>
        <dbReference type="SAM" id="MobiDB-lite"/>
    </source>
</evidence>
<feature type="compositionally biased region" description="Basic and acidic residues" evidence="4">
    <location>
        <begin position="279"/>
        <end position="293"/>
    </location>
</feature>
<evidence type="ECO:0000256" key="2">
    <source>
        <dbReference type="PROSITE-ProRule" id="PRU00023"/>
    </source>
</evidence>
<feature type="compositionally biased region" description="Polar residues" evidence="4">
    <location>
        <begin position="307"/>
        <end position="324"/>
    </location>
</feature>
<dbReference type="Pfam" id="PF00023">
    <property type="entry name" value="Ank"/>
    <property type="match status" value="1"/>
</dbReference>
<evidence type="ECO:0000256" key="1">
    <source>
        <dbReference type="ARBA" id="ARBA00023054"/>
    </source>
</evidence>
<name>A0A8C7C228_NEOVI</name>
<dbReference type="AlphaFoldDB" id="A0A8C7C228"/>
<keyword evidence="1 3" id="KW-0175">Coiled coil</keyword>
<feature type="coiled-coil region" evidence="3">
    <location>
        <begin position="588"/>
        <end position="686"/>
    </location>
</feature>
<dbReference type="Ensembl" id="ENSNVIT00000035036.1">
    <property type="protein sequence ID" value="ENSNVIP00000030236.1"/>
    <property type="gene ID" value="ENSNVIG00000023293.1"/>
</dbReference>
<dbReference type="PROSITE" id="PS50297">
    <property type="entry name" value="ANK_REP_REGION"/>
    <property type="match status" value="2"/>
</dbReference>
<feature type="repeat" description="ANK" evidence="2">
    <location>
        <begin position="114"/>
        <end position="146"/>
    </location>
</feature>
<feature type="repeat" description="ANK" evidence="2">
    <location>
        <begin position="81"/>
        <end position="113"/>
    </location>
</feature>
<evidence type="ECO:0000313" key="7">
    <source>
        <dbReference type="Proteomes" id="UP000694425"/>
    </source>
</evidence>
<dbReference type="InterPro" id="IPR036770">
    <property type="entry name" value="Ankyrin_rpt-contain_sf"/>
</dbReference>
<dbReference type="InterPro" id="IPR039497">
    <property type="entry name" value="CC144C-like_CC_dom"/>
</dbReference>